<evidence type="ECO:0000256" key="3">
    <source>
        <dbReference type="ARBA" id="ARBA00022448"/>
    </source>
</evidence>
<dbReference type="Gene3D" id="1.50.40.10">
    <property type="entry name" value="Mitochondrial carrier domain"/>
    <property type="match status" value="1"/>
</dbReference>
<evidence type="ECO:0000313" key="12">
    <source>
        <dbReference type="EMBL" id="PFX22252.1"/>
    </source>
</evidence>
<reference evidence="13" key="1">
    <citation type="journal article" date="2017" name="bioRxiv">
        <title>Comparative analysis of the genomes of Stylophora pistillata and Acropora digitifera provides evidence for extensive differences between species of corals.</title>
        <authorList>
            <person name="Voolstra C.R."/>
            <person name="Li Y."/>
            <person name="Liew Y.J."/>
            <person name="Baumgarten S."/>
            <person name="Zoccola D."/>
            <person name="Flot J.-F."/>
            <person name="Tambutte S."/>
            <person name="Allemand D."/>
            <person name="Aranda M."/>
        </authorList>
    </citation>
    <scope>NUCLEOTIDE SEQUENCE [LARGE SCALE GENOMIC DNA]</scope>
</reference>
<dbReference type="OrthoDB" id="14252at2759"/>
<dbReference type="PROSITE" id="PS50920">
    <property type="entry name" value="SOLCAR"/>
    <property type="match status" value="1"/>
</dbReference>
<dbReference type="GO" id="GO:0015227">
    <property type="term" value="F:O-acyl-L-carnitine transmembrane transporter activity"/>
    <property type="evidence" value="ECO:0007669"/>
    <property type="project" value="TreeGrafter"/>
</dbReference>
<keyword evidence="3 10" id="KW-0813">Transport</keyword>
<evidence type="ECO:0000256" key="1">
    <source>
        <dbReference type="ARBA" id="ARBA00004225"/>
    </source>
</evidence>
<evidence type="ECO:0000256" key="7">
    <source>
        <dbReference type="ARBA" id="ARBA00023128"/>
    </source>
</evidence>
<keyword evidence="8 9" id="KW-0472">Membrane</keyword>
<dbReference type="Proteomes" id="UP000225706">
    <property type="component" value="Unassembled WGS sequence"/>
</dbReference>
<proteinExistence type="inferred from homology"/>
<comment type="similarity">
    <text evidence="2 10">Belongs to the mitochondrial carrier (TC 2.A.29) family.</text>
</comment>
<dbReference type="EMBL" id="LSMT01000245">
    <property type="protein sequence ID" value="PFX22252.1"/>
    <property type="molecule type" value="Genomic_DNA"/>
</dbReference>
<dbReference type="GO" id="GO:0031966">
    <property type="term" value="C:mitochondrial membrane"/>
    <property type="evidence" value="ECO:0007669"/>
    <property type="project" value="UniProtKB-SubCell"/>
</dbReference>
<organism evidence="12 13">
    <name type="scientific">Stylophora pistillata</name>
    <name type="common">Smooth cauliflower coral</name>
    <dbReference type="NCBI Taxonomy" id="50429"/>
    <lineage>
        <taxon>Eukaryota</taxon>
        <taxon>Metazoa</taxon>
        <taxon>Cnidaria</taxon>
        <taxon>Anthozoa</taxon>
        <taxon>Hexacorallia</taxon>
        <taxon>Scleractinia</taxon>
        <taxon>Astrocoeniina</taxon>
        <taxon>Pocilloporidae</taxon>
        <taxon>Stylophora</taxon>
    </lineage>
</organism>
<evidence type="ECO:0000256" key="6">
    <source>
        <dbReference type="ARBA" id="ARBA00022989"/>
    </source>
</evidence>
<name>A0A2B4S167_STYPI</name>
<keyword evidence="13" id="KW-1185">Reference proteome</keyword>
<dbReference type="AlphaFoldDB" id="A0A2B4S167"/>
<dbReference type="GO" id="GO:1902603">
    <property type="term" value="P:carnitine transmembrane transport"/>
    <property type="evidence" value="ECO:0007669"/>
    <property type="project" value="TreeGrafter"/>
</dbReference>
<evidence type="ECO:0000256" key="9">
    <source>
        <dbReference type="PROSITE-ProRule" id="PRU00282"/>
    </source>
</evidence>
<keyword evidence="4 9" id="KW-0812">Transmembrane</keyword>
<dbReference type="InterPro" id="IPR018108">
    <property type="entry name" value="MCP_transmembrane"/>
</dbReference>
<evidence type="ECO:0000256" key="11">
    <source>
        <dbReference type="SAM" id="MobiDB-lite"/>
    </source>
</evidence>
<comment type="subcellular location">
    <subcellularLocation>
        <location evidence="1">Mitochondrion membrane</location>
        <topology evidence="1">Multi-pass membrane protein</topology>
    </subcellularLocation>
</comment>
<keyword evidence="6" id="KW-1133">Transmembrane helix</keyword>
<dbReference type="Pfam" id="PF00153">
    <property type="entry name" value="Mito_carr"/>
    <property type="match status" value="2"/>
</dbReference>
<sequence length="161" mass="17299">MESSSNRVEIESGGKVQQGRSTSGVRNFFAGGFGGVCGVTIGHPFDTIKVRIQTTPSPKPGQEAVFKGTLDCLLKTLRNEGVHGLFKGLFTPVAFATPLNAIQFWAVSLARRMQMEDPHGIPTNFQNFTSGMFGGFCAAAIVTPADRIKCLLQNEGKYVGE</sequence>
<evidence type="ECO:0000256" key="4">
    <source>
        <dbReference type="ARBA" id="ARBA00022692"/>
    </source>
</evidence>
<dbReference type="InterPro" id="IPR050567">
    <property type="entry name" value="Mitochondrial_Carrier"/>
</dbReference>
<dbReference type="STRING" id="50429.A0A2B4S167"/>
<keyword evidence="5" id="KW-0677">Repeat</keyword>
<dbReference type="SUPFAM" id="SSF103506">
    <property type="entry name" value="Mitochondrial carrier"/>
    <property type="match status" value="1"/>
</dbReference>
<feature type="repeat" description="Solcar" evidence="9">
    <location>
        <begin position="22"/>
        <end position="113"/>
    </location>
</feature>
<evidence type="ECO:0000256" key="2">
    <source>
        <dbReference type="ARBA" id="ARBA00006375"/>
    </source>
</evidence>
<accession>A0A2B4S167</accession>
<dbReference type="PANTHER" id="PTHR45624:SF4">
    <property type="entry name" value="CONGESTED-LIKE TRACHEA PROTEIN-RELATED"/>
    <property type="match status" value="1"/>
</dbReference>
<evidence type="ECO:0000256" key="8">
    <source>
        <dbReference type="ARBA" id="ARBA00023136"/>
    </source>
</evidence>
<evidence type="ECO:0000313" key="13">
    <source>
        <dbReference type="Proteomes" id="UP000225706"/>
    </source>
</evidence>
<evidence type="ECO:0000256" key="10">
    <source>
        <dbReference type="RuleBase" id="RU000488"/>
    </source>
</evidence>
<dbReference type="InterPro" id="IPR023395">
    <property type="entry name" value="MCP_dom_sf"/>
</dbReference>
<evidence type="ECO:0000256" key="5">
    <source>
        <dbReference type="ARBA" id="ARBA00022737"/>
    </source>
</evidence>
<dbReference type="GO" id="GO:0006839">
    <property type="term" value="P:mitochondrial transport"/>
    <property type="evidence" value="ECO:0007669"/>
    <property type="project" value="TreeGrafter"/>
</dbReference>
<comment type="caution">
    <text evidence="12">The sequence shown here is derived from an EMBL/GenBank/DDBJ whole genome shotgun (WGS) entry which is preliminary data.</text>
</comment>
<feature type="region of interest" description="Disordered" evidence="11">
    <location>
        <begin position="1"/>
        <end position="20"/>
    </location>
</feature>
<protein>
    <submittedName>
        <fullName evidence="12">Mitochondrial carnitine/acylcarnitine carrier protein</fullName>
    </submittedName>
</protein>
<dbReference type="PANTHER" id="PTHR45624">
    <property type="entry name" value="MITOCHONDRIAL BASIC AMINO ACIDS TRANSPORTER-RELATED"/>
    <property type="match status" value="1"/>
</dbReference>
<keyword evidence="7" id="KW-0496">Mitochondrion</keyword>
<gene>
    <name evidence="12" type="primary">SLC25A20</name>
    <name evidence="12" type="ORF">AWC38_SpisGene13218</name>
</gene>